<gene>
    <name evidence="2" type="ORF">D7V78_02695</name>
    <name evidence="3" type="ORF">E5342_03790</name>
</gene>
<name>A0A3L7ZT46_PARDI</name>
<dbReference type="RefSeq" id="WP_121734888.1">
    <property type="nucleotide sequence ID" value="NZ_QXXG01000006.1"/>
</dbReference>
<reference evidence="3 5" key="2">
    <citation type="submission" date="2019-04" db="EMBL/GenBank/DDBJ databases">
        <title>Microbes associate with the intestines of laboratory mice.</title>
        <authorList>
            <person name="Navarre W."/>
            <person name="Wong E."/>
            <person name="Huang K."/>
            <person name="Tropini C."/>
            <person name="Ng K."/>
            <person name="Yu B."/>
        </authorList>
    </citation>
    <scope>NUCLEOTIDE SEQUENCE [LARGE SCALE GENOMIC DNA]</scope>
    <source>
        <strain evidence="3 5">NM39_I3</strain>
    </source>
</reference>
<evidence type="ECO:0000313" key="5">
    <source>
        <dbReference type="Proteomes" id="UP000310032"/>
    </source>
</evidence>
<evidence type="ECO:0000313" key="4">
    <source>
        <dbReference type="Proteomes" id="UP000278164"/>
    </source>
</evidence>
<dbReference type="OrthoDB" id="1121549at2"/>
<keyword evidence="1" id="KW-0812">Transmembrane</keyword>
<sequence length="157" mass="17257">MAVTKIRKISSWTLLISAIISIVILGMFFAGGVVDPAAEMKEPIYTGLLINWTSALFFATIISTVLFAIWQFIGLLKTDTKSAITSLITLVCFAALLFITYTMGDATPLEGLNADSQEYNTAGWLKISDMWIMSTFALIVMIIACIFWGSIKRILGK</sequence>
<dbReference type="EMBL" id="RAYI01000002">
    <property type="protein sequence ID" value="RLT74939.1"/>
    <property type="molecule type" value="Genomic_DNA"/>
</dbReference>
<evidence type="ECO:0000313" key="2">
    <source>
        <dbReference type="EMBL" id="RLT74939.1"/>
    </source>
</evidence>
<reference evidence="2 4" key="1">
    <citation type="submission" date="2018-09" db="EMBL/GenBank/DDBJ databases">
        <title>Murine metabolic-syndrome-specific gut microbial biobank.</title>
        <authorList>
            <person name="Liu C."/>
        </authorList>
    </citation>
    <scope>NUCLEOTIDE SEQUENCE [LARGE SCALE GENOMIC DNA]</scope>
    <source>
        <strain evidence="2 4">8-P5</strain>
    </source>
</reference>
<keyword evidence="1" id="KW-1133">Transmembrane helix</keyword>
<accession>A0A3L7ZT46</accession>
<feature type="transmembrane region" description="Helical" evidence="1">
    <location>
        <begin position="83"/>
        <end position="103"/>
    </location>
</feature>
<dbReference type="Proteomes" id="UP000278164">
    <property type="component" value="Unassembled WGS sequence"/>
</dbReference>
<evidence type="ECO:0000256" key="1">
    <source>
        <dbReference type="SAM" id="Phobius"/>
    </source>
</evidence>
<organism evidence="2 4">
    <name type="scientific">Parabacteroides distasonis</name>
    <dbReference type="NCBI Taxonomy" id="823"/>
    <lineage>
        <taxon>Bacteria</taxon>
        <taxon>Pseudomonadati</taxon>
        <taxon>Bacteroidota</taxon>
        <taxon>Bacteroidia</taxon>
        <taxon>Bacteroidales</taxon>
        <taxon>Tannerellaceae</taxon>
        <taxon>Parabacteroides</taxon>
    </lineage>
</organism>
<feature type="transmembrane region" description="Helical" evidence="1">
    <location>
        <begin position="12"/>
        <end position="34"/>
    </location>
</feature>
<dbReference type="EMBL" id="SRYM01000007">
    <property type="protein sequence ID" value="TGY61174.1"/>
    <property type="molecule type" value="Genomic_DNA"/>
</dbReference>
<proteinExistence type="predicted"/>
<dbReference type="Proteomes" id="UP000310032">
    <property type="component" value="Unassembled WGS sequence"/>
</dbReference>
<protein>
    <submittedName>
        <fullName evidence="2">Uncharacterized protein</fullName>
    </submittedName>
</protein>
<evidence type="ECO:0000313" key="3">
    <source>
        <dbReference type="EMBL" id="TGY61174.1"/>
    </source>
</evidence>
<feature type="transmembrane region" description="Helical" evidence="1">
    <location>
        <begin position="54"/>
        <end position="76"/>
    </location>
</feature>
<keyword evidence="1" id="KW-0472">Membrane</keyword>
<feature type="transmembrane region" description="Helical" evidence="1">
    <location>
        <begin position="130"/>
        <end position="151"/>
    </location>
</feature>
<dbReference type="AlphaFoldDB" id="A0A3L7ZT46"/>
<comment type="caution">
    <text evidence="2">The sequence shown here is derived from an EMBL/GenBank/DDBJ whole genome shotgun (WGS) entry which is preliminary data.</text>
</comment>